<evidence type="ECO:0000256" key="5">
    <source>
        <dbReference type="SAM" id="Phobius"/>
    </source>
</evidence>
<keyword evidence="2 5" id="KW-0812">Transmembrane</keyword>
<gene>
    <name evidence="6" type="ORF">HMPREF6123_1017</name>
</gene>
<comment type="caution">
    <text evidence="6">The sequence shown here is derived from an EMBL/GenBank/DDBJ whole genome shotgun (WGS) entry which is preliminary data.</text>
</comment>
<dbReference type="eggNOG" id="COG0705">
    <property type="taxonomic scope" value="Bacteria"/>
</dbReference>
<dbReference type="AlphaFoldDB" id="C2KWZ8"/>
<feature type="transmembrane region" description="Helical" evidence="5">
    <location>
        <begin position="207"/>
        <end position="223"/>
    </location>
</feature>
<dbReference type="InterPro" id="IPR035952">
    <property type="entry name" value="Rhomboid-like_sf"/>
</dbReference>
<dbReference type="EMBL" id="ACKX01000097">
    <property type="protein sequence ID" value="EEJ51707.1"/>
    <property type="molecule type" value="Genomic_DNA"/>
</dbReference>
<comment type="subcellular location">
    <subcellularLocation>
        <location evidence="1">Membrane</location>
        <topology evidence="1">Multi-pass membrane protein</topology>
    </subcellularLocation>
</comment>
<dbReference type="HOGENOM" id="CLU_070290_0_0_9"/>
<feature type="transmembrane region" description="Helical" evidence="5">
    <location>
        <begin position="185"/>
        <end position="201"/>
    </location>
</feature>
<protein>
    <recommendedName>
        <fullName evidence="8">Peptidase S54 rhomboid domain-containing protein</fullName>
    </recommendedName>
</protein>
<name>C2KWZ8_9FIRM</name>
<feature type="transmembrane region" description="Helical" evidence="5">
    <location>
        <begin position="40"/>
        <end position="65"/>
    </location>
</feature>
<evidence type="ECO:0008006" key="8">
    <source>
        <dbReference type="Google" id="ProtNLM"/>
    </source>
</evidence>
<organism evidence="6 7">
    <name type="scientific">Oribacterium sinus F0268</name>
    <dbReference type="NCBI Taxonomy" id="585501"/>
    <lineage>
        <taxon>Bacteria</taxon>
        <taxon>Bacillati</taxon>
        <taxon>Bacillota</taxon>
        <taxon>Clostridia</taxon>
        <taxon>Lachnospirales</taxon>
        <taxon>Lachnospiraceae</taxon>
        <taxon>Oribacterium</taxon>
    </lineage>
</organism>
<evidence type="ECO:0000256" key="4">
    <source>
        <dbReference type="ARBA" id="ARBA00023136"/>
    </source>
</evidence>
<reference evidence="6 7" key="1">
    <citation type="submission" date="2009-04" db="EMBL/GenBank/DDBJ databases">
        <authorList>
            <person name="Qin X."/>
            <person name="Bachman B."/>
            <person name="Battles P."/>
            <person name="Bell A."/>
            <person name="Bess C."/>
            <person name="Bickham C."/>
            <person name="Chaboub L."/>
            <person name="Chen D."/>
            <person name="Coyle M."/>
            <person name="Deiros D.R."/>
            <person name="Dinh H."/>
            <person name="Forbes L."/>
            <person name="Fowler G."/>
            <person name="Francisco L."/>
            <person name="Fu Q."/>
            <person name="Gubbala S."/>
            <person name="Hale W."/>
            <person name="Han Y."/>
            <person name="Hemphill L."/>
            <person name="Highlander S.K."/>
            <person name="Hirani K."/>
            <person name="Hogues M."/>
            <person name="Jackson L."/>
            <person name="Jakkamsetti A."/>
            <person name="Javaid M."/>
            <person name="Jiang H."/>
            <person name="Korchina V."/>
            <person name="Kovar C."/>
            <person name="Lara F."/>
            <person name="Lee S."/>
            <person name="Mata R."/>
            <person name="Mathew T."/>
            <person name="Moen C."/>
            <person name="Morales K."/>
            <person name="Munidasa M."/>
            <person name="Nazareth L."/>
            <person name="Ngo R."/>
            <person name="Nguyen L."/>
            <person name="Okwuonu G."/>
            <person name="Ongeri F."/>
            <person name="Patil S."/>
            <person name="Petrosino J."/>
            <person name="Pham C."/>
            <person name="Pham P."/>
            <person name="Pu L.-L."/>
            <person name="Puazo M."/>
            <person name="Raj R."/>
            <person name="Reid J."/>
            <person name="Rouhana J."/>
            <person name="Saada N."/>
            <person name="Shang Y."/>
            <person name="Simmons D."/>
            <person name="Thornton R."/>
            <person name="Warren J."/>
            <person name="Weissenberger G."/>
            <person name="Zhang J."/>
            <person name="Zhang L."/>
            <person name="Zhou C."/>
            <person name="Zhu D."/>
            <person name="Muzny D."/>
            <person name="Worley K."/>
            <person name="Gibbs R."/>
        </authorList>
    </citation>
    <scope>NUCLEOTIDE SEQUENCE [LARGE SCALE GENOMIC DNA]</scope>
    <source>
        <strain evidence="6 7">F0268</strain>
    </source>
</reference>
<keyword evidence="4 5" id="KW-0472">Membrane</keyword>
<feature type="transmembrane region" description="Helical" evidence="5">
    <location>
        <begin position="120"/>
        <end position="144"/>
    </location>
</feature>
<accession>C2KWZ8</accession>
<evidence type="ECO:0000256" key="3">
    <source>
        <dbReference type="ARBA" id="ARBA00022989"/>
    </source>
</evidence>
<evidence type="ECO:0000313" key="6">
    <source>
        <dbReference type="EMBL" id="EEJ51707.1"/>
    </source>
</evidence>
<evidence type="ECO:0000256" key="1">
    <source>
        <dbReference type="ARBA" id="ARBA00004141"/>
    </source>
</evidence>
<feature type="transmembrane region" description="Helical" evidence="5">
    <location>
        <begin position="85"/>
        <end position="108"/>
    </location>
</feature>
<sequence>MGERGKRNLLSLKANQRKVVRMNILDRLNRKFGRFAIPNLMQYICVIYGIGFMIQVVAPEIYYYYMDLDPEAILHGHIWRIFTFLFYFPAGGGFSGVFWAIIGIMVYYNIGKTLEFLWGSFRYTFFIASGIILYNVVGILIYLFTGVSLQLNPTYMSFSIFLAYALSLPDTMFYIYFLFPIKAKYLAGIETALYFFFFLTSPSMGERVSILLSFANVLLFFLLQNQGNNKNIFHINRYR</sequence>
<dbReference type="InParanoid" id="C2KWZ8"/>
<evidence type="ECO:0000313" key="7">
    <source>
        <dbReference type="Proteomes" id="UP000004121"/>
    </source>
</evidence>
<dbReference type="SUPFAM" id="SSF144091">
    <property type="entry name" value="Rhomboid-like"/>
    <property type="match status" value="1"/>
</dbReference>
<dbReference type="Proteomes" id="UP000004121">
    <property type="component" value="Unassembled WGS sequence"/>
</dbReference>
<evidence type="ECO:0000256" key="2">
    <source>
        <dbReference type="ARBA" id="ARBA00022692"/>
    </source>
</evidence>
<keyword evidence="7" id="KW-1185">Reference proteome</keyword>
<dbReference type="STRING" id="585501.HMPREF6123_1017"/>
<feature type="transmembrane region" description="Helical" evidence="5">
    <location>
        <begin position="156"/>
        <end position="178"/>
    </location>
</feature>
<keyword evidence="3 5" id="KW-1133">Transmembrane helix</keyword>
<proteinExistence type="predicted"/>
<dbReference type="GO" id="GO:0016020">
    <property type="term" value="C:membrane"/>
    <property type="evidence" value="ECO:0007669"/>
    <property type="project" value="UniProtKB-SubCell"/>
</dbReference>